<feature type="signal peptide" evidence="3">
    <location>
        <begin position="1"/>
        <end position="19"/>
    </location>
</feature>
<reference evidence="4" key="1">
    <citation type="submission" date="2021-01" db="EMBL/GenBank/DDBJ databases">
        <authorList>
            <person name="Corre E."/>
            <person name="Pelletier E."/>
            <person name="Niang G."/>
            <person name="Scheremetjew M."/>
            <person name="Finn R."/>
            <person name="Kale V."/>
            <person name="Holt S."/>
            <person name="Cochrane G."/>
            <person name="Meng A."/>
            <person name="Brown T."/>
            <person name="Cohen L."/>
        </authorList>
    </citation>
    <scope>NUCLEOTIDE SEQUENCE</scope>
    <source>
        <strain evidence="4">CCMP 1866</strain>
    </source>
</reference>
<dbReference type="PANTHER" id="PTHR12994">
    <property type="entry name" value="SECERNIN"/>
    <property type="match status" value="1"/>
</dbReference>
<evidence type="ECO:0000256" key="1">
    <source>
        <dbReference type="ARBA" id="ARBA00005705"/>
    </source>
</evidence>
<proteinExistence type="inferred from homology"/>
<dbReference type="Pfam" id="PF03577">
    <property type="entry name" value="Peptidase_C69"/>
    <property type="match status" value="1"/>
</dbReference>
<sequence length="703" mass="78492">MKFSAILGFAFAFPVGVNAESASSGLPLDQCTAILVSKEAAADGVGSMTTHTNDCLDCDFRLAKVPAMDHPEGAQRMIWGGRAQYPRYVGDDRGDVYYKEKLVPDLYDWGTTKAVGYIPQVAHTFAYLDGDYGIQNEHQLSMGESTCGGKAELAHAPIFDGGHALLEMSELSRIAMERCKTARCAVQLMGDLAVEYGFYGAVWKGDAMLVEGEAGEAMTVTDKTESWMFHIIGDDTGKSAVWLAQRVPEGHVSVVANGFVIKEFDLSDSDNFLGSENIYDVAERAGLWTPGEHFSFCEIFGQNRGHLSTYVNRRVWRVFDLVAPSLKLSPHSDVWARNYPFSVKAEKPLTVADIEAIQRDYYEGTEFDTSSGPMGGPFGNPARYDPNANDGITQQQLLAGRFERTISLFRTSYSFVTQSREDKPDILSLIWFGQFTPHSTVYIPVYTHVSKVADSLSRGALQTLDRGANWWAFSAVGNYAAQWFKYTQPEVVKMQKSFEDSWFENQEDVEDLGVSIGGYGGDIATVGYLTDWCNEQASDVLRTWWGFLDIMMAKFRDGYIMENVHTETLSPRKIFYDKWWLEFVGYWGKAATGGSTPEEAVKRNEGEFDTEIVWDEKPKEEEEKKKKEDKEEKKEEKKKEKEKKDDSKKEEPKEETVTLGAASPVHPNGGHSGVIFASVFVGAVMGVVGKSYLDKRNANYIPI</sequence>
<dbReference type="EMBL" id="HBHE01001109">
    <property type="protein sequence ID" value="CAD9653156.1"/>
    <property type="molecule type" value="Transcribed_RNA"/>
</dbReference>
<dbReference type="InterPro" id="IPR005322">
    <property type="entry name" value="Peptidase_C69"/>
</dbReference>
<organism evidence="4">
    <name type="scientific">Triparma pacifica</name>
    <dbReference type="NCBI Taxonomy" id="91992"/>
    <lineage>
        <taxon>Eukaryota</taxon>
        <taxon>Sar</taxon>
        <taxon>Stramenopiles</taxon>
        <taxon>Ochrophyta</taxon>
        <taxon>Bolidophyceae</taxon>
        <taxon>Parmales</taxon>
        <taxon>Triparmaceae</taxon>
        <taxon>Triparma</taxon>
    </lineage>
</organism>
<comment type="similarity">
    <text evidence="1">Belongs to the peptidase C69 family. Secernin subfamily.</text>
</comment>
<dbReference type="PANTHER" id="PTHR12994:SF17">
    <property type="entry name" value="LD30995P"/>
    <property type="match status" value="1"/>
</dbReference>
<evidence type="ECO:0000313" key="4">
    <source>
        <dbReference type="EMBL" id="CAD9653156.1"/>
    </source>
</evidence>
<evidence type="ECO:0008006" key="5">
    <source>
        <dbReference type="Google" id="ProtNLM"/>
    </source>
</evidence>
<evidence type="ECO:0000256" key="2">
    <source>
        <dbReference type="SAM" id="MobiDB-lite"/>
    </source>
</evidence>
<feature type="compositionally biased region" description="Basic and acidic residues" evidence="2">
    <location>
        <begin position="614"/>
        <end position="656"/>
    </location>
</feature>
<feature type="chain" id="PRO_5031210238" description="Peptidase" evidence="3">
    <location>
        <begin position="20"/>
        <end position="703"/>
    </location>
</feature>
<accession>A0A7S2QVG6</accession>
<name>A0A7S2QVG6_9STRA</name>
<gene>
    <name evidence="4" type="ORF">TPAC0785_LOCUS706</name>
</gene>
<feature type="region of interest" description="Disordered" evidence="2">
    <location>
        <begin position="592"/>
        <end position="668"/>
    </location>
</feature>
<dbReference type="GO" id="GO:0006508">
    <property type="term" value="P:proteolysis"/>
    <property type="evidence" value="ECO:0007669"/>
    <property type="project" value="InterPro"/>
</dbReference>
<dbReference type="GO" id="GO:0070004">
    <property type="term" value="F:cysteine-type exopeptidase activity"/>
    <property type="evidence" value="ECO:0007669"/>
    <property type="project" value="InterPro"/>
</dbReference>
<keyword evidence="3" id="KW-0732">Signal</keyword>
<dbReference type="AlphaFoldDB" id="A0A7S2QVG6"/>
<evidence type="ECO:0000256" key="3">
    <source>
        <dbReference type="SAM" id="SignalP"/>
    </source>
</evidence>
<dbReference type="GO" id="GO:0016805">
    <property type="term" value="F:dipeptidase activity"/>
    <property type="evidence" value="ECO:0007669"/>
    <property type="project" value="InterPro"/>
</dbReference>
<protein>
    <recommendedName>
        <fullName evidence="5">Peptidase</fullName>
    </recommendedName>
</protein>